<evidence type="ECO:0000313" key="3">
    <source>
        <dbReference type="Proteomes" id="UP000243406"/>
    </source>
</evidence>
<evidence type="ECO:0000313" key="2">
    <source>
        <dbReference type="EMBL" id="SKB69809.1"/>
    </source>
</evidence>
<dbReference type="EMBL" id="FUYN01000008">
    <property type="protein sequence ID" value="SKB69809.1"/>
    <property type="molecule type" value="Genomic_DNA"/>
</dbReference>
<feature type="compositionally biased region" description="Basic and acidic residues" evidence="1">
    <location>
        <begin position="12"/>
        <end position="32"/>
    </location>
</feature>
<feature type="region of interest" description="Disordered" evidence="1">
    <location>
        <begin position="1"/>
        <end position="39"/>
    </location>
</feature>
<organism evidence="2 3">
    <name type="scientific">Acetoanaerobium noterae</name>
    <dbReference type="NCBI Taxonomy" id="745369"/>
    <lineage>
        <taxon>Bacteria</taxon>
        <taxon>Bacillati</taxon>
        <taxon>Bacillota</taxon>
        <taxon>Clostridia</taxon>
        <taxon>Peptostreptococcales</taxon>
        <taxon>Filifactoraceae</taxon>
        <taxon>Acetoanaerobium</taxon>
    </lineage>
</organism>
<dbReference type="AlphaFoldDB" id="A0A1T5DDL6"/>
<evidence type="ECO:0008006" key="4">
    <source>
        <dbReference type="Google" id="ProtNLM"/>
    </source>
</evidence>
<name>A0A1T5DDL6_9FIRM</name>
<reference evidence="3" key="1">
    <citation type="submission" date="2017-02" db="EMBL/GenBank/DDBJ databases">
        <authorList>
            <person name="Varghese N."/>
            <person name="Submissions S."/>
        </authorList>
    </citation>
    <scope>NUCLEOTIDE SEQUENCE [LARGE SCALE GENOMIC DNA]</scope>
    <source>
        <strain evidence="3">ATCC 35199</strain>
    </source>
</reference>
<sequence>MDKKHEHTHMHGTVEHTHDHDHDKEHGHDTHDHGHHHHEGCCGNHGHADHECCGHHHHDEDEEPITLDLILDDGQEVKCEVVGIFEVEGKEYIALLPFDDDRVLLYTYEEDGEELNLENIENDEEFKKVSETFWEIFGDEDFEKVDEE</sequence>
<feature type="compositionally biased region" description="Basic residues" evidence="1">
    <location>
        <begin position="1"/>
        <end position="10"/>
    </location>
</feature>
<proteinExistence type="predicted"/>
<evidence type="ECO:0000256" key="1">
    <source>
        <dbReference type="SAM" id="MobiDB-lite"/>
    </source>
</evidence>
<dbReference type="RefSeq" id="WP_242951056.1">
    <property type="nucleotide sequence ID" value="NZ_CP154629.1"/>
</dbReference>
<keyword evidence="3" id="KW-1185">Reference proteome</keyword>
<dbReference type="InterPro" id="IPR009711">
    <property type="entry name" value="UPF0473"/>
</dbReference>
<gene>
    <name evidence="2" type="ORF">SAMN02745120_2744</name>
</gene>
<dbReference type="Pfam" id="PF06949">
    <property type="entry name" value="DUF1292"/>
    <property type="match status" value="1"/>
</dbReference>
<dbReference type="Proteomes" id="UP000243406">
    <property type="component" value="Unassembled WGS sequence"/>
</dbReference>
<accession>A0A1T5DDL6</accession>
<protein>
    <recommendedName>
        <fullName evidence="4">DUF1292 domain-containing protein</fullName>
    </recommendedName>
</protein>